<dbReference type="GeneID" id="96003768"/>
<evidence type="ECO:0000256" key="2">
    <source>
        <dbReference type="ARBA" id="ARBA00003969"/>
    </source>
</evidence>
<evidence type="ECO:0000256" key="4">
    <source>
        <dbReference type="ARBA" id="ARBA00009743"/>
    </source>
</evidence>
<keyword evidence="14" id="KW-1185">Reference proteome</keyword>
<organism evidence="13 14">
    <name type="scientific">Cladosporium halotolerans</name>
    <dbReference type="NCBI Taxonomy" id="1052096"/>
    <lineage>
        <taxon>Eukaryota</taxon>
        <taxon>Fungi</taxon>
        <taxon>Dikarya</taxon>
        <taxon>Ascomycota</taxon>
        <taxon>Pezizomycotina</taxon>
        <taxon>Dothideomycetes</taxon>
        <taxon>Dothideomycetidae</taxon>
        <taxon>Cladosporiales</taxon>
        <taxon>Cladosporiaceae</taxon>
        <taxon>Cladosporium</taxon>
    </lineage>
</organism>
<keyword evidence="8" id="KW-0325">Glycoprotein</keyword>
<dbReference type="SUPFAM" id="SSF51445">
    <property type="entry name" value="(Trans)glycosidases"/>
    <property type="match status" value="1"/>
</dbReference>
<proteinExistence type="inferred from homology"/>
<keyword evidence="9 10" id="KW-0326">Glycosidase</keyword>
<dbReference type="CDD" id="cd14792">
    <property type="entry name" value="GH27"/>
    <property type="match status" value="1"/>
</dbReference>
<dbReference type="RefSeq" id="XP_069232387.1">
    <property type="nucleotide sequence ID" value="XM_069370930.1"/>
</dbReference>
<evidence type="ECO:0000256" key="1">
    <source>
        <dbReference type="ARBA" id="ARBA00001255"/>
    </source>
</evidence>
<feature type="domain" description="Alpha galactosidase C-terminal" evidence="12">
    <location>
        <begin position="378"/>
        <end position="450"/>
    </location>
</feature>
<evidence type="ECO:0000256" key="7">
    <source>
        <dbReference type="ARBA" id="ARBA00022801"/>
    </source>
</evidence>
<reference evidence="13 14" key="1">
    <citation type="journal article" date="2020" name="Microbiol. Resour. Announc.">
        <title>Draft Genome Sequence of a Cladosporium Species Isolated from the Mesophotic Ascidian Didemnum maculosum.</title>
        <authorList>
            <person name="Gioti A."/>
            <person name="Siaperas R."/>
            <person name="Nikolaivits E."/>
            <person name="Le Goff G."/>
            <person name="Ouazzani J."/>
            <person name="Kotoulas G."/>
            <person name="Topakas E."/>
        </authorList>
    </citation>
    <scope>NUCLEOTIDE SEQUENCE [LARGE SCALE GENOMIC DNA]</scope>
    <source>
        <strain evidence="13 14">TM138-S3</strain>
    </source>
</reference>
<comment type="catalytic activity">
    <reaction evidence="1 10">
        <text>Hydrolysis of terminal, non-reducing alpha-D-galactose residues in alpha-D-galactosides, including galactose oligosaccharides, galactomannans and galactolipids.</text>
        <dbReference type="EC" id="3.2.1.22"/>
    </reaction>
</comment>
<keyword evidence="10" id="KW-1015">Disulfide bond</keyword>
<dbReference type="Pfam" id="PF16499">
    <property type="entry name" value="Melibiase_2"/>
    <property type="match status" value="2"/>
</dbReference>
<sequence length="456" mass="50334">MARISIFAALYGASTVLGLELPNGVGRLPALGWNSWNAYFCDVDQSKIMQAANAMVDLGFKDAGYEYVVLDDCWSEQGGRDPVTSRLVPNTTKFPDGMSGTADQVHDLGLKYGMYSSAGTMTCGRYPGSLGYEMIDAETFAAWGVDYLKYDNCFPSPEWIDDCFACNGDPNFDSVGKVNGSCTDETPVTSYYSWNNTSPFCAYEFPVDGVNYTAKYTALKFKIMERALLAQNRTILYSLCEWGVDQVWTWGNATGSSWRMSNDIGFGDASWSRILEILNVNSFLLDWTDFWGRNDPDMLEVGNGLSLEQEHSHFALWALMKGPLLMGTDLTNLTQTQISILQNKYLLAFNQDPIIGKPARPYKWGINPDYTFNSTHPAMYWSGASSNGTMVALLNPTNETMMMSAVYAEIPQLDAGKSYPVTEVWSGESVGCKSDSVEAEVAAHDTAVFLFGEACS</sequence>
<comment type="caution">
    <text evidence="13">The sequence shown here is derived from an EMBL/GenBank/DDBJ whole genome shotgun (WGS) entry which is preliminary data.</text>
</comment>
<dbReference type="PANTHER" id="PTHR11452:SF61">
    <property type="entry name" value="ALPHA-GALACTOSIDASE B-RELATED"/>
    <property type="match status" value="1"/>
</dbReference>
<dbReference type="AlphaFoldDB" id="A0AB34KZU6"/>
<dbReference type="PANTHER" id="PTHR11452">
    <property type="entry name" value="ALPHA-GALACTOSIDASE/ALPHA-N-ACETYLGALACTOSAMINIDASE"/>
    <property type="match status" value="1"/>
</dbReference>
<comment type="subcellular location">
    <subcellularLocation>
        <location evidence="3">Secreted</location>
    </subcellularLocation>
</comment>
<dbReference type="Gene3D" id="3.20.20.70">
    <property type="entry name" value="Aldolase class I"/>
    <property type="match status" value="1"/>
</dbReference>
<dbReference type="Pfam" id="PF17801">
    <property type="entry name" value="Melibiase_C"/>
    <property type="match status" value="1"/>
</dbReference>
<evidence type="ECO:0000256" key="8">
    <source>
        <dbReference type="ARBA" id="ARBA00023180"/>
    </source>
</evidence>
<dbReference type="InterPro" id="IPR017853">
    <property type="entry name" value="GH"/>
</dbReference>
<keyword evidence="6 11" id="KW-0732">Signal</keyword>
<evidence type="ECO:0000259" key="12">
    <source>
        <dbReference type="Pfam" id="PF17801"/>
    </source>
</evidence>
<dbReference type="InterPro" id="IPR000111">
    <property type="entry name" value="Glyco_hydro_27/36_CS"/>
</dbReference>
<keyword evidence="7 10" id="KW-0378">Hydrolase</keyword>
<protein>
    <recommendedName>
        <fullName evidence="10">Alpha-galactosidase</fullName>
        <ecNumber evidence="10">3.2.1.22</ecNumber>
    </recommendedName>
    <alternativeName>
        <fullName evidence="10">Melibiase</fullName>
    </alternativeName>
</protein>
<gene>
    <name evidence="13" type="ORF">WHR41_02324</name>
</gene>
<evidence type="ECO:0000256" key="10">
    <source>
        <dbReference type="RuleBase" id="RU361168"/>
    </source>
</evidence>
<keyword evidence="5" id="KW-0964">Secreted</keyword>
<dbReference type="PROSITE" id="PS00512">
    <property type="entry name" value="ALPHA_GALACTOSIDASE"/>
    <property type="match status" value="1"/>
</dbReference>
<dbReference type="GO" id="GO:0005975">
    <property type="term" value="P:carbohydrate metabolic process"/>
    <property type="evidence" value="ECO:0007669"/>
    <property type="project" value="InterPro"/>
</dbReference>
<dbReference type="EC" id="3.2.1.22" evidence="10"/>
<dbReference type="GO" id="GO:0005576">
    <property type="term" value="C:extracellular region"/>
    <property type="evidence" value="ECO:0007669"/>
    <property type="project" value="UniProtKB-SubCell"/>
</dbReference>
<accession>A0AB34KZU6</accession>
<evidence type="ECO:0000256" key="3">
    <source>
        <dbReference type="ARBA" id="ARBA00004613"/>
    </source>
</evidence>
<evidence type="ECO:0000256" key="9">
    <source>
        <dbReference type="ARBA" id="ARBA00023295"/>
    </source>
</evidence>
<comment type="similarity">
    <text evidence="4 10">Belongs to the glycosyl hydrolase 27 family.</text>
</comment>
<evidence type="ECO:0000256" key="11">
    <source>
        <dbReference type="SAM" id="SignalP"/>
    </source>
</evidence>
<feature type="signal peptide" evidence="11">
    <location>
        <begin position="1"/>
        <end position="18"/>
    </location>
</feature>
<comment type="function">
    <text evidence="2">Hydrolyzes a variety of simple alpha-D-galactoside as well as more complex molecules such as oligosaccharides and polysaccharides.</text>
</comment>
<dbReference type="Proteomes" id="UP000803884">
    <property type="component" value="Unassembled WGS sequence"/>
</dbReference>
<dbReference type="GO" id="GO:0004557">
    <property type="term" value="F:alpha-galactosidase activity"/>
    <property type="evidence" value="ECO:0007669"/>
    <property type="project" value="UniProtKB-EC"/>
</dbReference>
<dbReference type="SUPFAM" id="SSF51011">
    <property type="entry name" value="Glycosyl hydrolase domain"/>
    <property type="match status" value="1"/>
</dbReference>
<dbReference type="EMBL" id="JAAQHG020000005">
    <property type="protein sequence ID" value="KAL1589282.1"/>
    <property type="molecule type" value="Genomic_DNA"/>
</dbReference>
<name>A0AB34KZU6_9PEZI</name>
<dbReference type="PRINTS" id="PR00740">
    <property type="entry name" value="GLHYDRLASE27"/>
</dbReference>
<feature type="chain" id="PRO_5044334191" description="Alpha-galactosidase" evidence="11">
    <location>
        <begin position="19"/>
        <end position="456"/>
    </location>
</feature>
<evidence type="ECO:0000313" key="13">
    <source>
        <dbReference type="EMBL" id="KAL1589282.1"/>
    </source>
</evidence>
<evidence type="ECO:0000256" key="5">
    <source>
        <dbReference type="ARBA" id="ARBA00022525"/>
    </source>
</evidence>
<dbReference type="Gene3D" id="2.60.40.1180">
    <property type="entry name" value="Golgi alpha-mannosidase II"/>
    <property type="match status" value="1"/>
</dbReference>
<evidence type="ECO:0000256" key="6">
    <source>
        <dbReference type="ARBA" id="ARBA00022729"/>
    </source>
</evidence>
<dbReference type="InterPro" id="IPR013785">
    <property type="entry name" value="Aldolase_TIM"/>
</dbReference>
<dbReference type="InterPro" id="IPR041233">
    <property type="entry name" value="Melibiase_C"/>
</dbReference>
<dbReference type="InterPro" id="IPR013780">
    <property type="entry name" value="Glyco_hydro_b"/>
</dbReference>
<evidence type="ECO:0000313" key="14">
    <source>
        <dbReference type="Proteomes" id="UP000803884"/>
    </source>
</evidence>
<dbReference type="InterPro" id="IPR002241">
    <property type="entry name" value="Glyco_hydro_27"/>
</dbReference>